<protein>
    <recommendedName>
        <fullName evidence="4">DHHW motif protein</fullName>
    </recommendedName>
</protein>
<evidence type="ECO:0000313" key="2">
    <source>
        <dbReference type="EMBL" id="MBB6695540.1"/>
    </source>
</evidence>
<feature type="compositionally biased region" description="Low complexity" evidence="1">
    <location>
        <begin position="54"/>
        <end position="64"/>
    </location>
</feature>
<keyword evidence="3" id="KW-1185">Reference proteome</keyword>
<feature type="compositionally biased region" description="Basic and acidic residues" evidence="1">
    <location>
        <begin position="84"/>
        <end position="96"/>
    </location>
</feature>
<evidence type="ECO:0008006" key="4">
    <source>
        <dbReference type="Google" id="ProtNLM"/>
    </source>
</evidence>
<organism evidence="2 3">
    <name type="scientific">Cohnella xylanilytica</name>
    <dbReference type="NCBI Taxonomy" id="557555"/>
    <lineage>
        <taxon>Bacteria</taxon>
        <taxon>Bacillati</taxon>
        <taxon>Bacillota</taxon>
        <taxon>Bacilli</taxon>
        <taxon>Bacillales</taxon>
        <taxon>Paenibacillaceae</taxon>
        <taxon>Cohnella</taxon>
    </lineage>
</organism>
<dbReference type="AlphaFoldDB" id="A0A841UCA2"/>
<feature type="region of interest" description="Disordered" evidence="1">
    <location>
        <begin position="39"/>
        <end position="96"/>
    </location>
</feature>
<dbReference type="InterPro" id="IPR025945">
    <property type="entry name" value="DHHW"/>
</dbReference>
<dbReference type="Pfam" id="PF14286">
    <property type="entry name" value="DHHW"/>
    <property type="match status" value="1"/>
</dbReference>
<comment type="caution">
    <text evidence="2">The sequence shown here is derived from an EMBL/GenBank/DDBJ whole genome shotgun (WGS) entry which is preliminary data.</text>
</comment>
<dbReference type="Proteomes" id="UP000553776">
    <property type="component" value="Unassembled WGS sequence"/>
</dbReference>
<reference evidence="2 3" key="1">
    <citation type="submission" date="2020-08" db="EMBL/GenBank/DDBJ databases">
        <title>Cohnella phylogeny.</title>
        <authorList>
            <person name="Dunlap C."/>
        </authorList>
    </citation>
    <scope>NUCLEOTIDE SEQUENCE [LARGE SCALE GENOMIC DNA]</scope>
    <source>
        <strain evidence="2 3">DSM 25239</strain>
    </source>
</reference>
<dbReference type="EMBL" id="JACJVR010000130">
    <property type="protein sequence ID" value="MBB6695540.1"/>
    <property type="molecule type" value="Genomic_DNA"/>
</dbReference>
<name>A0A841UCA2_9BACL</name>
<proteinExistence type="predicted"/>
<feature type="compositionally biased region" description="Acidic residues" evidence="1">
    <location>
        <begin position="68"/>
        <end position="79"/>
    </location>
</feature>
<gene>
    <name evidence="2" type="ORF">H7B90_29535</name>
</gene>
<evidence type="ECO:0000313" key="3">
    <source>
        <dbReference type="Proteomes" id="UP000553776"/>
    </source>
</evidence>
<accession>A0A841UCA2</accession>
<sequence>MKIREAVRLPGRSITTRSFQSAAWLVVIGLLLGCGASQPSLPEPEGSASEGTHAGTDSGSAAGAGAEGEPDAGADDSDAGEGPKTGKDSQASEKPGEVVQVGSVRYLIMDDRAVTLFEYSADAAERYAKALNRFRERTDSAIRVYSMLVPTSAEFVDASGYESMNDSQKEAFAHIDDGLDPAIVRVDAYGALKSRAGEYLFFRTDHHWTAIGAYYAYVQLMDTMGEKPIDYGRFEKGTIEGVLGSDYKATGSAKLKAHPDTLTYCLPLGSYKYYAYTKQDKPLEKKAVDPRYAKLGNGAYAVFLGGDYPWGAIETGTANGRRILVVKDSFGNALIPYLIPHYETIYYIDPRSYGGSLTGFLRDRDIQDVLFLNNSTVARNSSVAESLDRLMESGRE</sequence>
<evidence type="ECO:0000256" key="1">
    <source>
        <dbReference type="SAM" id="MobiDB-lite"/>
    </source>
</evidence>
<dbReference type="PROSITE" id="PS51257">
    <property type="entry name" value="PROKAR_LIPOPROTEIN"/>
    <property type="match status" value="1"/>
</dbReference>